<reference evidence="9" key="1">
    <citation type="journal article" date="2019" name="Int. J. Syst. Evol. Microbiol.">
        <title>The Global Catalogue of Microorganisms (GCM) 10K type strain sequencing project: providing services to taxonomists for standard genome sequencing and annotation.</title>
        <authorList>
            <consortium name="The Broad Institute Genomics Platform"/>
            <consortium name="The Broad Institute Genome Sequencing Center for Infectious Disease"/>
            <person name="Wu L."/>
            <person name="Ma J."/>
        </authorList>
    </citation>
    <scope>NUCLEOTIDE SEQUENCE [LARGE SCALE GENOMIC DNA]</scope>
    <source>
        <strain evidence="9">KCTC 22228</strain>
    </source>
</reference>
<dbReference type="InterPro" id="IPR044132">
    <property type="entry name" value="PBP2_GlnH"/>
</dbReference>
<dbReference type="Proteomes" id="UP000653056">
    <property type="component" value="Unassembled WGS sequence"/>
</dbReference>
<sequence length="246" mass="26555">MKTLITGAALGLSLTVAAQATAAERLLVATDTAFVPFEFVENGEYVGFDIDLWAAIAEENGWEYELRPMDFSGIIPALQTGQVDVALAGITIRPDREEVIDFSDGYYDSGFTLLVPSGSDIQSAADLAGKSLAVKMGTSSADYADEHFTETAIRKLPNIDNAYLELRTGRVDAAMHDTPNVLYYVATAGNGQVEAVGETMMAHEYGIGFPKGSELVDEVNAALAAMREDGRYVEIYAKWFGSRPTE</sequence>
<dbReference type="InterPro" id="IPR001320">
    <property type="entry name" value="Iontro_rcpt_C"/>
</dbReference>
<gene>
    <name evidence="8" type="primary">glnH</name>
    <name evidence="8" type="ORF">GCM10007160_27720</name>
</gene>
<dbReference type="EMBL" id="BMXS01000014">
    <property type="protein sequence ID" value="GGX98610.1"/>
    <property type="molecule type" value="Genomic_DNA"/>
</dbReference>
<organism evidence="8 9">
    <name type="scientific">Litchfieldella qijiaojingensis</name>
    <dbReference type="NCBI Taxonomy" id="980347"/>
    <lineage>
        <taxon>Bacteria</taxon>
        <taxon>Pseudomonadati</taxon>
        <taxon>Pseudomonadota</taxon>
        <taxon>Gammaproteobacteria</taxon>
        <taxon>Oceanospirillales</taxon>
        <taxon>Halomonadaceae</taxon>
        <taxon>Litchfieldella</taxon>
    </lineage>
</organism>
<evidence type="ECO:0000256" key="4">
    <source>
        <dbReference type="RuleBase" id="RU003744"/>
    </source>
</evidence>
<evidence type="ECO:0000256" key="1">
    <source>
        <dbReference type="ARBA" id="ARBA00004196"/>
    </source>
</evidence>
<keyword evidence="9" id="KW-1185">Reference proteome</keyword>
<keyword evidence="3 5" id="KW-0732">Signal</keyword>
<evidence type="ECO:0000256" key="2">
    <source>
        <dbReference type="ARBA" id="ARBA00010333"/>
    </source>
</evidence>
<evidence type="ECO:0000313" key="8">
    <source>
        <dbReference type="EMBL" id="GGX98610.1"/>
    </source>
</evidence>
<evidence type="ECO:0000259" key="6">
    <source>
        <dbReference type="SMART" id="SM00062"/>
    </source>
</evidence>
<comment type="subcellular location">
    <subcellularLocation>
        <location evidence="1">Cell envelope</location>
    </subcellularLocation>
</comment>
<feature type="domain" description="Ionotropic glutamate receptor C-terminal" evidence="7">
    <location>
        <begin position="25"/>
        <end position="242"/>
    </location>
</feature>
<dbReference type="SMART" id="SM00062">
    <property type="entry name" value="PBPb"/>
    <property type="match status" value="1"/>
</dbReference>
<dbReference type="Pfam" id="PF00497">
    <property type="entry name" value="SBP_bac_3"/>
    <property type="match status" value="1"/>
</dbReference>
<dbReference type="NCBIfam" id="NF007029">
    <property type="entry name" value="PRK09495.1"/>
    <property type="match status" value="1"/>
</dbReference>
<feature type="signal peptide" evidence="5">
    <location>
        <begin position="1"/>
        <end position="22"/>
    </location>
</feature>
<accession>A0ABQ2Z060</accession>
<dbReference type="PANTHER" id="PTHR35936">
    <property type="entry name" value="MEMBRANE-BOUND LYTIC MUREIN TRANSGLYCOSYLASE F"/>
    <property type="match status" value="1"/>
</dbReference>
<proteinExistence type="inferred from homology"/>
<protein>
    <submittedName>
        <fullName evidence="8">Amino acid ABC transporter substrate-binding protein</fullName>
    </submittedName>
</protein>
<dbReference type="InterPro" id="IPR001638">
    <property type="entry name" value="Solute-binding_3/MltF_N"/>
</dbReference>
<name>A0ABQ2Z060_9GAMM</name>
<dbReference type="PANTHER" id="PTHR35936:SF38">
    <property type="entry name" value="GLUTAMINE-BINDING PERIPLASMIC PROTEIN"/>
    <property type="match status" value="1"/>
</dbReference>
<dbReference type="PROSITE" id="PS01039">
    <property type="entry name" value="SBP_BACTERIAL_3"/>
    <property type="match status" value="1"/>
</dbReference>
<dbReference type="CDD" id="cd00994">
    <property type="entry name" value="PBP2_GlnH"/>
    <property type="match status" value="1"/>
</dbReference>
<dbReference type="SUPFAM" id="SSF53850">
    <property type="entry name" value="Periplasmic binding protein-like II"/>
    <property type="match status" value="1"/>
</dbReference>
<feature type="chain" id="PRO_5046808406" evidence="5">
    <location>
        <begin position="23"/>
        <end position="246"/>
    </location>
</feature>
<comment type="caution">
    <text evidence="8">The sequence shown here is derived from an EMBL/GenBank/DDBJ whole genome shotgun (WGS) entry which is preliminary data.</text>
</comment>
<evidence type="ECO:0000256" key="5">
    <source>
        <dbReference type="SAM" id="SignalP"/>
    </source>
</evidence>
<evidence type="ECO:0000256" key="3">
    <source>
        <dbReference type="ARBA" id="ARBA00022729"/>
    </source>
</evidence>
<dbReference type="RefSeq" id="WP_189470185.1">
    <property type="nucleotide sequence ID" value="NZ_BMXS01000014.1"/>
</dbReference>
<feature type="domain" description="Solute-binding protein family 3/N-terminal" evidence="6">
    <location>
        <begin position="25"/>
        <end position="243"/>
    </location>
</feature>
<comment type="similarity">
    <text evidence="2 4">Belongs to the bacterial solute-binding protein 3 family.</text>
</comment>
<evidence type="ECO:0000313" key="9">
    <source>
        <dbReference type="Proteomes" id="UP000653056"/>
    </source>
</evidence>
<dbReference type="InterPro" id="IPR018313">
    <property type="entry name" value="SBP_3_CS"/>
</dbReference>
<dbReference type="SMART" id="SM00079">
    <property type="entry name" value="PBPe"/>
    <property type="match status" value="1"/>
</dbReference>
<evidence type="ECO:0000259" key="7">
    <source>
        <dbReference type="SMART" id="SM00079"/>
    </source>
</evidence>
<dbReference type="Gene3D" id="3.40.190.10">
    <property type="entry name" value="Periplasmic binding protein-like II"/>
    <property type="match status" value="2"/>
</dbReference>